<dbReference type="OrthoDB" id="6273859at2759"/>
<dbReference type="Pfam" id="PF00090">
    <property type="entry name" value="TSP_1"/>
    <property type="match status" value="2"/>
</dbReference>
<dbReference type="PROSITE" id="PS50092">
    <property type="entry name" value="TSP1"/>
    <property type="match status" value="2"/>
</dbReference>
<dbReference type="SUPFAM" id="SSF82895">
    <property type="entry name" value="TSP-1 type 1 repeat"/>
    <property type="match status" value="2"/>
</dbReference>
<dbReference type="EMBL" id="KN726727">
    <property type="protein sequence ID" value="KIH67370.1"/>
    <property type="molecule type" value="Genomic_DNA"/>
</dbReference>
<dbReference type="PANTHER" id="PTHR22906:SF47">
    <property type="entry name" value="APPLE DOMAIN-CONTAINING PROTEIN"/>
    <property type="match status" value="1"/>
</dbReference>
<dbReference type="AlphaFoldDB" id="A0A0C2H0W5"/>
<evidence type="ECO:0000256" key="1">
    <source>
        <dbReference type="ARBA" id="ARBA00022737"/>
    </source>
</evidence>
<dbReference type="InterPro" id="IPR000884">
    <property type="entry name" value="TSP1_rpt"/>
</dbReference>
<dbReference type="PANTHER" id="PTHR22906">
    <property type="entry name" value="PROPERDIN"/>
    <property type="match status" value="1"/>
</dbReference>
<evidence type="ECO:0000313" key="4">
    <source>
        <dbReference type="Proteomes" id="UP000054047"/>
    </source>
</evidence>
<protein>
    <submittedName>
        <fullName evidence="3">Thrombospondin type 1 domain protein</fullName>
    </submittedName>
</protein>
<keyword evidence="4" id="KW-1185">Reference proteome</keyword>
<dbReference type="FunFam" id="2.20.100.10:FF:000001">
    <property type="entry name" value="semaphorin-5A isoform X1"/>
    <property type="match status" value="1"/>
</dbReference>
<keyword evidence="2" id="KW-1015">Disulfide bond</keyword>
<reference evidence="3 4" key="1">
    <citation type="submission" date="2013-12" db="EMBL/GenBank/DDBJ databases">
        <title>Draft genome of the parsitic nematode Ancylostoma duodenale.</title>
        <authorList>
            <person name="Mitreva M."/>
        </authorList>
    </citation>
    <scope>NUCLEOTIDE SEQUENCE [LARGE SCALE GENOMIC DNA]</scope>
    <source>
        <strain evidence="3 4">Zhejiang</strain>
    </source>
</reference>
<accession>A0A0C2H0W5</accession>
<evidence type="ECO:0000313" key="3">
    <source>
        <dbReference type="EMBL" id="KIH67370.1"/>
    </source>
</evidence>
<dbReference type="InterPro" id="IPR036383">
    <property type="entry name" value="TSP1_rpt_sf"/>
</dbReference>
<dbReference type="InterPro" id="IPR052065">
    <property type="entry name" value="Compl_asym_regulator"/>
</dbReference>
<dbReference type="Gene3D" id="2.20.100.10">
    <property type="entry name" value="Thrombospondin type-1 (TSP1) repeat"/>
    <property type="match status" value="2"/>
</dbReference>
<proteinExistence type="predicted"/>
<organism evidence="3 4">
    <name type="scientific">Ancylostoma duodenale</name>
    <dbReference type="NCBI Taxonomy" id="51022"/>
    <lineage>
        <taxon>Eukaryota</taxon>
        <taxon>Metazoa</taxon>
        <taxon>Ecdysozoa</taxon>
        <taxon>Nematoda</taxon>
        <taxon>Chromadorea</taxon>
        <taxon>Rhabditida</taxon>
        <taxon>Rhabditina</taxon>
        <taxon>Rhabditomorpha</taxon>
        <taxon>Strongyloidea</taxon>
        <taxon>Ancylostomatidae</taxon>
        <taxon>Ancylostomatinae</taxon>
        <taxon>Ancylostoma</taxon>
    </lineage>
</organism>
<dbReference type="Proteomes" id="UP000054047">
    <property type="component" value="Unassembled WGS sequence"/>
</dbReference>
<sequence length="227" mass="25486">MRAVILGKSSSRVFTRRTELAEEIVLLRVCMYRGMAHTGCEGPAQDQSSCPTHACPTWSEWGDWSECSATCGQGNQYRMRSCESGADCPGSDRELRFCQLTSCPYWDEWMTWSGCSVTCGVGICERRRRCVTDDLLNLPNLEELGEALFEADASQADKAKSVLLERSRSAARSSGYRNRTNEETDAAAVESLVLRLDLFRHPFVDIFERLEALLGKPMGHRPKQMIV</sequence>
<evidence type="ECO:0000256" key="2">
    <source>
        <dbReference type="ARBA" id="ARBA00023157"/>
    </source>
</evidence>
<keyword evidence="1" id="KW-0677">Repeat</keyword>
<name>A0A0C2H0W5_9BILA</name>
<dbReference type="SMART" id="SM00209">
    <property type="entry name" value="TSP1"/>
    <property type="match status" value="2"/>
</dbReference>
<gene>
    <name evidence="3" type="ORF">ANCDUO_02299</name>
</gene>